<name>A0A0D0DFJ3_9AGAM</name>
<sequence length="73" mass="8176">MDPLDYSNGTWKTVPSQSLLPGCKQLPPQGWGWSSESTNILVKIDITSQEGEQVHKARMSTKREGKTFMVEPL</sequence>
<keyword evidence="3" id="KW-1185">Reference proteome</keyword>
<gene>
    <name evidence="2" type="ORF">PAXRUDRAFT_306575</name>
</gene>
<feature type="region of interest" description="Disordered" evidence="1">
    <location>
        <begin position="53"/>
        <end position="73"/>
    </location>
</feature>
<proteinExistence type="predicted"/>
<organism evidence="2 3">
    <name type="scientific">Paxillus rubicundulus Ve08.2h10</name>
    <dbReference type="NCBI Taxonomy" id="930991"/>
    <lineage>
        <taxon>Eukaryota</taxon>
        <taxon>Fungi</taxon>
        <taxon>Dikarya</taxon>
        <taxon>Basidiomycota</taxon>
        <taxon>Agaricomycotina</taxon>
        <taxon>Agaricomycetes</taxon>
        <taxon>Agaricomycetidae</taxon>
        <taxon>Boletales</taxon>
        <taxon>Paxilineae</taxon>
        <taxon>Paxillaceae</taxon>
        <taxon>Paxillus</taxon>
    </lineage>
</organism>
<dbReference type="EMBL" id="KN824985">
    <property type="protein sequence ID" value="KIK96457.1"/>
    <property type="molecule type" value="Genomic_DNA"/>
</dbReference>
<evidence type="ECO:0000256" key="1">
    <source>
        <dbReference type="SAM" id="MobiDB-lite"/>
    </source>
</evidence>
<reference evidence="2 3" key="1">
    <citation type="submission" date="2014-04" db="EMBL/GenBank/DDBJ databases">
        <authorList>
            <consortium name="DOE Joint Genome Institute"/>
            <person name="Kuo A."/>
            <person name="Kohler A."/>
            <person name="Jargeat P."/>
            <person name="Nagy L.G."/>
            <person name="Floudas D."/>
            <person name="Copeland A."/>
            <person name="Barry K.W."/>
            <person name="Cichocki N."/>
            <person name="Veneault-Fourrey C."/>
            <person name="LaButti K."/>
            <person name="Lindquist E.A."/>
            <person name="Lipzen A."/>
            <person name="Lundell T."/>
            <person name="Morin E."/>
            <person name="Murat C."/>
            <person name="Sun H."/>
            <person name="Tunlid A."/>
            <person name="Henrissat B."/>
            <person name="Grigoriev I.V."/>
            <person name="Hibbett D.S."/>
            <person name="Martin F."/>
            <person name="Nordberg H.P."/>
            <person name="Cantor M.N."/>
            <person name="Hua S.X."/>
        </authorList>
    </citation>
    <scope>NUCLEOTIDE SEQUENCE [LARGE SCALE GENOMIC DNA]</scope>
    <source>
        <strain evidence="2 3">Ve08.2h10</strain>
    </source>
</reference>
<protein>
    <submittedName>
        <fullName evidence="2">Uncharacterized protein</fullName>
    </submittedName>
</protein>
<accession>A0A0D0DFJ3</accession>
<dbReference type="InParanoid" id="A0A0D0DFJ3"/>
<reference evidence="3" key="2">
    <citation type="submission" date="2015-01" db="EMBL/GenBank/DDBJ databases">
        <title>Evolutionary Origins and Diversification of the Mycorrhizal Mutualists.</title>
        <authorList>
            <consortium name="DOE Joint Genome Institute"/>
            <consortium name="Mycorrhizal Genomics Consortium"/>
            <person name="Kohler A."/>
            <person name="Kuo A."/>
            <person name="Nagy L.G."/>
            <person name="Floudas D."/>
            <person name="Copeland A."/>
            <person name="Barry K.W."/>
            <person name="Cichocki N."/>
            <person name="Veneault-Fourrey C."/>
            <person name="LaButti K."/>
            <person name="Lindquist E.A."/>
            <person name="Lipzen A."/>
            <person name="Lundell T."/>
            <person name="Morin E."/>
            <person name="Murat C."/>
            <person name="Riley R."/>
            <person name="Ohm R."/>
            <person name="Sun H."/>
            <person name="Tunlid A."/>
            <person name="Henrissat B."/>
            <person name="Grigoriev I.V."/>
            <person name="Hibbett D.S."/>
            <person name="Martin F."/>
        </authorList>
    </citation>
    <scope>NUCLEOTIDE SEQUENCE [LARGE SCALE GENOMIC DNA]</scope>
    <source>
        <strain evidence="3">Ve08.2h10</strain>
    </source>
</reference>
<evidence type="ECO:0000313" key="2">
    <source>
        <dbReference type="EMBL" id="KIK96457.1"/>
    </source>
</evidence>
<dbReference type="AlphaFoldDB" id="A0A0D0DFJ3"/>
<evidence type="ECO:0000313" key="3">
    <source>
        <dbReference type="Proteomes" id="UP000054538"/>
    </source>
</evidence>
<dbReference type="HOGENOM" id="CLU_2705550_0_0_1"/>
<dbReference type="Proteomes" id="UP000054538">
    <property type="component" value="Unassembled WGS sequence"/>
</dbReference>